<dbReference type="STRING" id="1184609.KILIM_019_00210"/>
<evidence type="ECO:0000313" key="2">
    <source>
        <dbReference type="EMBL" id="GAB95369.1"/>
    </source>
</evidence>
<feature type="compositionally biased region" description="Low complexity" evidence="1">
    <location>
        <begin position="84"/>
        <end position="102"/>
    </location>
</feature>
<name>K6X989_9MICO</name>
<feature type="region of interest" description="Disordered" evidence="1">
    <location>
        <begin position="1"/>
        <end position="66"/>
    </location>
</feature>
<evidence type="ECO:0000313" key="3">
    <source>
        <dbReference type="Proteomes" id="UP000008366"/>
    </source>
</evidence>
<feature type="compositionally biased region" description="Polar residues" evidence="1">
    <location>
        <begin position="108"/>
        <end position="118"/>
    </location>
</feature>
<feature type="region of interest" description="Disordered" evidence="1">
    <location>
        <begin position="84"/>
        <end position="118"/>
    </location>
</feature>
<proteinExistence type="predicted"/>
<dbReference type="EMBL" id="BAHD01000019">
    <property type="protein sequence ID" value="GAB95369.1"/>
    <property type="molecule type" value="Genomic_DNA"/>
</dbReference>
<accession>K6X989</accession>
<dbReference type="AlphaFoldDB" id="K6X989"/>
<sequence length="118" mass="12690">MSSIALGRRRNARARRSGADSKGCASTTRSKPNGAYNDATVSAPSPTQAGHRDPAPPCHKAMAQEADDAVRRAGAFAHLEAYLRSTRSIPSRSRPRDSLPLPAHATKICTQQPFPRRS</sequence>
<gene>
    <name evidence="2" type="ORF">KILIM_019_00210</name>
</gene>
<dbReference type="Proteomes" id="UP000008366">
    <property type="component" value="Unassembled WGS sequence"/>
</dbReference>
<protein>
    <submittedName>
        <fullName evidence="2">Uncharacterized protein</fullName>
    </submittedName>
</protein>
<comment type="caution">
    <text evidence="2">The sequence shown here is derived from an EMBL/GenBank/DDBJ whole genome shotgun (WGS) entry which is preliminary data.</text>
</comment>
<keyword evidence="3" id="KW-1185">Reference proteome</keyword>
<evidence type="ECO:0000256" key="1">
    <source>
        <dbReference type="SAM" id="MobiDB-lite"/>
    </source>
</evidence>
<feature type="compositionally biased region" description="Basic residues" evidence="1">
    <location>
        <begin position="7"/>
        <end position="16"/>
    </location>
</feature>
<reference evidence="2 3" key="1">
    <citation type="submission" date="2012-08" db="EMBL/GenBank/DDBJ databases">
        <title>Whole genome shotgun sequence of Kineosphaera limosa NBRC 100340.</title>
        <authorList>
            <person name="Yoshida I."/>
            <person name="Isaki S."/>
            <person name="Hosoyama A."/>
            <person name="Tsuchikane K."/>
            <person name="Katsumata H."/>
            <person name="Ando Y."/>
            <person name="Ohji S."/>
            <person name="Hamada M."/>
            <person name="Tamura T."/>
            <person name="Yamazoe A."/>
            <person name="Yamazaki S."/>
            <person name="Fujita N."/>
        </authorList>
    </citation>
    <scope>NUCLEOTIDE SEQUENCE [LARGE SCALE GENOMIC DNA]</scope>
    <source>
        <strain evidence="2 3">NBRC 100340</strain>
    </source>
</reference>
<organism evidence="2 3">
    <name type="scientific">Kineosphaera limosa NBRC 100340</name>
    <dbReference type="NCBI Taxonomy" id="1184609"/>
    <lineage>
        <taxon>Bacteria</taxon>
        <taxon>Bacillati</taxon>
        <taxon>Actinomycetota</taxon>
        <taxon>Actinomycetes</taxon>
        <taxon>Micrococcales</taxon>
        <taxon>Dermatophilaceae</taxon>
        <taxon>Kineosphaera</taxon>
    </lineage>
</organism>
<feature type="compositionally biased region" description="Polar residues" evidence="1">
    <location>
        <begin position="39"/>
        <end position="48"/>
    </location>
</feature>